<keyword evidence="2 6" id="KW-0813">Transport</keyword>
<dbReference type="InterPro" id="IPR051204">
    <property type="entry name" value="ABC_transp_perm/SBD"/>
</dbReference>
<evidence type="ECO:0000256" key="4">
    <source>
        <dbReference type="ARBA" id="ARBA00022989"/>
    </source>
</evidence>
<comment type="subcellular location">
    <subcellularLocation>
        <location evidence="6">Cell membrane</location>
        <topology evidence="6">Multi-pass membrane protein</topology>
    </subcellularLocation>
    <subcellularLocation>
        <location evidence="1">Membrane</location>
        <topology evidence="1">Multi-pass membrane protein</topology>
    </subcellularLocation>
</comment>
<keyword evidence="9" id="KW-1185">Reference proteome</keyword>
<dbReference type="PROSITE" id="PS50928">
    <property type="entry name" value="ABC_TM1"/>
    <property type="match status" value="1"/>
</dbReference>
<gene>
    <name evidence="8" type="ORF">GCM10023340_36890</name>
</gene>
<feature type="domain" description="ABC transmembrane type-1" evidence="7">
    <location>
        <begin position="68"/>
        <end position="250"/>
    </location>
</feature>
<dbReference type="Pfam" id="PF00528">
    <property type="entry name" value="BPD_transp_1"/>
    <property type="match status" value="1"/>
</dbReference>
<evidence type="ECO:0000256" key="6">
    <source>
        <dbReference type="RuleBase" id="RU363032"/>
    </source>
</evidence>
<dbReference type="Gene3D" id="1.10.3720.10">
    <property type="entry name" value="MetI-like"/>
    <property type="match status" value="1"/>
</dbReference>
<feature type="transmembrane region" description="Helical" evidence="6">
    <location>
        <begin position="125"/>
        <end position="146"/>
    </location>
</feature>
<feature type="transmembrane region" description="Helical" evidence="6">
    <location>
        <begin position="25"/>
        <end position="45"/>
    </location>
</feature>
<evidence type="ECO:0000256" key="3">
    <source>
        <dbReference type="ARBA" id="ARBA00022692"/>
    </source>
</evidence>
<comment type="similarity">
    <text evidence="6">Belongs to the binding-protein-dependent transport system permease family.</text>
</comment>
<dbReference type="InterPro" id="IPR035906">
    <property type="entry name" value="MetI-like_sf"/>
</dbReference>
<evidence type="ECO:0000256" key="2">
    <source>
        <dbReference type="ARBA" id="ARBA00022448"/>
    </source>
</evidence>
<dbReference type="SUPFAM" id="SSF161098">
    <property type="entry name" value="MetI-like"/>
    <property type="match status" value="1"/>
</dbReference>
<proteinExistence type="inferred from homology"/>
<dbReference type="CDD" id="cd06261">
    <property type="entry name" value="TM_PBP2"/>
    <property type="match status" value="1"/>
</dbReference>
<evidence type="ECO:0000259" key="7">
    <source>
        <dbReference type="PROSITE" id="PS50928"/>
    </source>
</evidence>
<dbReference type="PANTHER" id="PTHR30177:SF4">
    <property type="entry name" value="OSMOPROTECTANT IMPORT PERMEASE PROTEIN OSMW"/>
    <property type="match status" value="1"/>
</dbReference>
<protein>
    <submittedName>
        <fullName evidence="8">ABC transporter permease</fullName>
    </submittedName>
</protein>
<keyword evidence="5 6" id="KW-0472">Membrane</keyword>
<feature type="transmembrane region" description="Helical" evidence="6">
    <location>
        <begin position="74"/>
        <end position="94"/>
    </location>
</feature>
<name>A0ABP9Q0V4_9ACTN</name>
<evidence type="ECO:0000313" key="8">
    <source>
        <dbReference type="EMBL" id="GAA5154033.1"/>
    </source>
</evidence>
<evidence type="ECO:0000256" key="5">
    <source>
        <dbReference type="ARBA" id="ARBA00023136"/>
    </source>
</evidence>
<dbReference type="EMBL" id="BAABKG010000005">
    <property type="protein sequence ID" value="GAA5154033.1"/>
    <property type="molecule type" value="Genomic_DNA"/>
</dbReference>
<organism evidence="8 9">
    <name type="scientific">Nocardioides marinquilinus</name>
    <dbReference type="NCBI Taxonomy" id="1210400"/>
    <lineage>
        <taxon>Bacteria</taxon>
        <taxon>Bacillati</taxon>
        <taxon>Actinomycetota</taxon>
        <taxon>Actinomycetes</taxon>
        <taxon>Propionibacteriales</taxon>
        <taxon>Nocardioidaceae</taxon>
        <taxon>Nocardioides</taxon>
    </lineage>
</organism>
<dbReference type="RefSeq" id="WP_345462129.1">
    <property type="nucleotide sequence ID" value="NZ_BAABKG010000005.1"/>
</dbReference>
<reference evidence="9" key="1">
    <citation type="journal article" date="2019" name="Int. J. Syst. Evol. Microbiol.">
        <title>The Global Catalogue of Microorganisms (GCM) 10K type strain sequencing project: providing services to taxonomists for standard genome sequencing and annotation.</title>
        <authorList>
            <consortium name="The Broad Institute Genomics Platform"/>
            <consortium name="The Broad Institute Genome Sequencing Center for Infectious Disease"/>
            <person name="Wu L."/>
            <person name="Ma J."/>
        </authorList>
    </citation>
    <scope>NUCLEOTIDE SEQUENCE [LARGE SCALE GENOMIC DNA]</scope>
    <source>
        <strain evidence="9">JCM 18459</strain>
    </source>
</reference>
<keyword evidence="4 6" id="KW-1133">Transmembrane helix</keyword>
<feature type="transmembrane region" description="Helical" evidence="6">
    <location>
        <begin position="101"/>
        <end position="119"/>
    </location>
</feature>
<evidence type="ECO:0000256" key="1">
    <source>
        <dbReference type="ARBA" id="ARBA00004141"/>
    </source>
</evidence>
<keyword evidence="3 6" id="KW-0812">Transmembrane</keyword>
<dbReference type="InterPro" id="IPR000515">
    <property type="entry name" value="MetI-like"/>
</dbReference>
<accession>A0ABP9Q0V4</accession>
<evidence type="ECO:0000313" key="9">
    <source>
        <dbReference type="Proteomes" id="UP001500221"/>
    </source>
</evidence>
<dbReference type="Proteomes" id="UP001500221">
    <property type="component" value="Unassembled WGS sequence"/>
</dbReference>
<dbReference type="PANTHER" id="PTHR30177">
    <property type="entry name" value="GLYCINE BETAINE/L-PROLINE TRANSPORT SYSTEM PERMEASE PROTEIN PROW"/>
    <property type="match status" value="1"/>
</dbReference>
<feature type="transmembrane region" description="Helical" evidence="6">
    <location>
        <begin position="226"/>
        <end position="250"/>
    </location>
</feature>
<comment type="caution">
    <text evidence="8">The sequence shown here is derived from an EMBL/GenBank/DDBJ whole genome shotgun (WGS) entry which is preliminary data.</text>
</comment>
<sequence>MSEAAVGRPSGVAVRGPRRIDRETLLMLVVPPVLVLLVFGGYVLWRETADLDPTELRQLAWPTILDQIWDHTKLTLVTSALVVVVAVPLGVLLTRGRVGRAVAPVVVGIANVGQAAPSIGLLVLLAIWIGFGFWTAVLALTLYGLLPVLRNTITGLQGVDPTLVEAGRGLGMSSGSVLLRIELPLALPVIMTGVRTALVLVVGTATLATFINGGGLGATINSGITLFRFSVMIAGAVLVALLALTIEWLGRLLELVAKPKGI</sequence>
<feature type="transmembrane region" description="Helical" evidence="6">
    <location>
        <begin position="197"/>
        <end position="220"/>
    </location>
</feature>